<feature type="compositionally biased region" description="Low complexity" evidence="1">
    <location>
        <begin position="66"/>
        <end position="84"/>
    </location>
</feature>
<name>A0A6J4LG14_9BACT</name>
<evidence type="ECO:0000313" key="2">
    <source>
        <dbReference type="EMBL" id="CAA9331481.1"/>
    </source>
</evidence>
<reference evidence="2" key="1">
    <citation type="submission" date="2020-02" db="EMBL/GenBank/DDBJ databases">
        <authorList>
            <person name="Meier V. D."/>
        </authorList>
    </citation>
    <scope>NUCLEOTIDE SEQUENCE</scope>
    <source>
        <strain evidence="2">AVDCRST_MAG40</strain>
    </source>
</reference>
<gene>
    <name evidence="2" type="ORF">AVDCRST_MAG40-1928</name>
</gene>
<evidence type="ECO:0000256" key="1">
    <source>
        <dbReference type="SAM" id="MobiDB-lite"/>
    </source>
</evidence>
<feature type="non-terminal residue" evidence="2">
    <location>
        <position position="1"/>
    </location>
</feature>
<feature type="compositionally biased region" description="Low complexity" evidence="1">
    <location>
        <begin position="1"/>
        <end position="14"/>
    </location>
</feature>
<feature type="non-terminal residue" evidence="2">
    <location>
        <position position="84"/>
    </location>
</feature>
<feature type="compositionally biased region" description="Low complexity" evidence="1">
    <location>
        <begin position="35"/>
        <end position="52"/>
    </location>
</feature>
<dbReference type="EMBL" id="CADCTX010000595">
    <property type="protein sequence ID" value="CAA9331481.1"/>
    <property type="molecule type" value="Genomic_DNA"/>
</dbReference>
<feature type="region of interest" description="Disordered" evidence="1">
    <location>
        <begin position="1"/>
        <end position="84"/>
    </location>
</feature>
<proteinExistence type="predicted"/>
<sequence length="84" mass="8858">CASPSTWAPSPASSRSHRSCRRSWAPRGRSRPGTSRWSPSACSSPRARSGSPTACCRAPGRWCSPTSGWSRSTARSSSRSCGTG</sequence>
<accession>A0A6J4LG14</accession>
<dbReference type="AlphaFoldDB" id="A0A6J4LG14"/>
<organism evidence="2">
    <name type="scientific">uncultured Gemmatimonadaceae bacterium</name>
    <dbReference type="NCBI Taxonomy" id="246130"/>
    <lineage>
        <taxon>Bacteria</taxon>
        <taxon>Pseudomonadati</taxon>
        <taxon>Gemmatimonadota</taxon>
        <taxon>Gemmatimonadia</taxon>
        <taxon>Gemmatimonadales</taxon>
        <taxon>Gemmatimonadaceae</taxon>
        <taxon>environmental samples</taxon>
    </lineage>
</organism>
<protein>
    <submittedName>
        <fullName evidence="2">Uncharacterized protein</fullName>
    </submittedName>
</protein>